<proteinExistence type="predicted"/>
<evidence type="ECO:0000313" key="3">
    <source>
        <dbReference type="EMBL" id="OAQ35327.1"/>
    </source>
</evidence>
<evidence type="ECO:0000313" key="4">
    <source>
        <dbReference type="Proteomes" id="UP000078512"/>
    </source>
</evidence>
<organism evidence="3 4">
    <name type="scientific">Linnemannia elongata AG-77</name>
    <dbReference type="NCBI Taxonomy" id="1314771"/>
    <lineage>
        <taxon>Eukaryota</taxon>
        <taxon>Fungi</taxon>
        <taxon>Fungi incertae sedis</taxon>
        <taxon>Mucoromycota</taxon>
        <taxon>Mortierellomycotina</taxon>
        <taxon>Mortierellomycetes</taxon>
        <taxon>Mortierellales</taxon>
        <taxon>Mortierellaceae</taxon>
        <taxon>Linnemannia</taxon>
    </lineage>
</organism>
<gene>
    <name evidence="3" type="ORF">K457DRAFT_570766</name>
</gene>
<keyword evidence="4" id="KW-1185">Reference proteome</keyword>
<feature type="chain" id="PRO_5008276769" description="Secreted protein" evidence="2">
    <location>
        <begin position="20"/>
        <end position="175"/>
    </location>
</feature>
<evidence type="ECO:0008006" key="5">
    <source>
        <dbReference type="Google" id="ProtNLM"/>
    </source>
</evidence>
<evidence type="ECO:0000256" key="1">
    <source>
        <dbReference type="SAM" id="MobiDB-lite"/>
    </source>
</evidence>
<accession>A0A197KCA0</accession>
<dbReference type="Proteomes" id="UP000078512">
    <property type="component" value="Unassembled WGS sequence"/>
</dbReference>
<reference evidence="3 4" key="1">
    <citation type="submission" date="2016-05" db="EMBL/GenBank/DDBJ databases">
        <title>Genome sequencing reveals origins of a unique bacterial endosymbiosis in the earliest lineages of terrestrial Fungi.</title>
        <authorList>
            <consortium name="DOE Joint Genome Institute"/>
            <person name="Uehling J."/>
            <person name="Gryganskyi A."/>
            <person name="Hameed K."/>
            <person name="Tschaplinski T."/>
            <person name="Misztal P."/>
            <person name="Wu S."/>
            <person name="Desiro A."/>
            <person name="Vande Pol N."/>
            <person name="Du Z.-Y."/>
            <person name="Zienkiewicz A."/>
            <person name="Zienkiewicz K."/>
            <person name="Morin E."/>
            <person name="Tisserant E."/>
            <person name="Splivallo R."/>
            <person name="Hainaut M."/>
            <person name="Henrissat B."/>
            <person name="Ohm R."/>
            <person name="Kuo A."/>
            <person name="Yan J."/>
            <person name="Lipzen A."/>
            <person name="Nolan M."/>
            <person name="Labutti K."/>
            <person name="Barry K."/>
            <person name="Goldstein A."/>
            <person name="Labbe J."/>
            <person name="Schadt C."/>
            <person name="Tuskan G."/>
            <person name="Grigoriev I."/>
            <person name="Martin F."/>
            <person name="Vilgalys R."/>
            <person name="Bonito G."/>
        </authorList>
    </citation>
    <scope>NUCLEOTIDE SEQUENCE [LARGE SCALE GENOMIC DNA]</scope>
    <source>
        <strain evidence="3 4">AG-77</strain>
    </source>
</reference>
<feature type="compositionally biased region" description="Polar residues" evidence="1">
    <location>
        <begin position="136"/>
        <end position="145"/>
    </location>
</feature>
<keyword evidence="2" id="KW-0732">Signal</keyword>
<protein>
    <recommendedName>
        <fullName evidence="5">Secreted protein</fullName>
    </recommendedName>
</protein>
<dbReference type="EMBL" id="KV442014">
    <property type="protein sequence ID" value="OAQ35327.1"/>
    <property type="molecule type" value="Genomic_DNA"/>
</dbReference>
<evidence type="ECO:0000256" key="2">
    <source>
        <dbReference type="SAM" id="SignalP"/>
    </source>
</evidence>
<feature type="region of interest" description="Disordered" evidence="1">
    <location>
        <begin position="122"/>
        <end position="175"/>
    </location>
</feature>
<name>A0A197KCA0_9FUNG</name>
<dbReference type="AlphaFoldDB" id="A0A197KCA0"/>
<feature type="signal peptide" evidence="2">
    <location>
        <begin position="1"/>
        <end position="19"/>
    </location>
</feature>
<feature type="compositionally biased region" description="Basic residues" evidence="1">
    <location>
        <begin position="146"/>
        <end position="161"/>
    </location>
</feature>
<sequence>MWAMGLWQWYLWHHGPMPCCPMVSRAIFICISLSPSVDFSRPAKAAQKQKLIKRNGRNILLQCPCFLSFFLALLRRTSPVALSLSLPNSPFLMTLLSFSPLFFEVRIHAHIWTIAWKTKSKQKKNPQAQHRIDNGQFPNPNQTNLGRKHWKPAALQRKKKTKEKDPDTMTSTWCE</sequence>